<dbReference type="AlphaFoldDB" id="A0A9W5L4J9"/>
<evidence type="ECO:0000313" key="3">
    <source>
        <dbReference type="Proteomes" id="UP000006967"/>
    </source>
</evidence>
<keyword evidence="1" id="KW-0812">Transmembrane</keyword>
<accession>A0A9W5L4J9</accession>
<comment type="caution">
    <text evidence="2">The sequence shown here is derived from an EMBL/GenBank/DDBJ whole genome shotgun (WGS) entry which is preliminary data.</text>
</comment>
<keyword evidence="1" id="KW-1133">Transmembrane helix</keyword>
<sequence length="211" mass="24257">MSLLEQILSNLTSWSMWGFIGTIIALIFNLKNANSLKKKDLRAFVVVESTIANPYADDKILKEGGRLILTEEYKKALAEYRVSGSDKKIIQGTFIKIKNISSNHCFDMQIKVILKDKTGENTLNAVDVYVLEGKDELYIPSLSFNTEVYEIKRVEVEYKTIANENMKYINQTIKNSKGEDIVKHSMHVRTWLRDREVVMTNGSSLRWEVIK</sequence>
<organism evidence="2 3">
    <name type="scientific">Bacillus cereus VD154</name>
    <dbReference type="NCBI Taxonomy" id="1053238"/>
    <lineage>
        <taxon>Bacteria</taxon>
        <taxon>Bacillati</taxon>
        <taxon>Bacillota</taxon>
        <taxon>Bacilli</taxon>
        <taxon>Bacillales</taxon>
        <taxon>Bacillaceae</taxon>
        <taxon>Bacillus</taxon>
        <taxon>Bacillus cereus group</taxon>
    </lineage>
</organism>
<dbReference type="Proteomes" id="UP000006967">
    <property type="component" value="Unassembled WGS sequence"/>
</dbReference>
<reference evidence="2 3" key="1">
    <citation type="submission" date="2012-04" db="EMBL/GenBank/DDBJ databases">
        <title>The Genome Sequence of Bacillus cereus VD154.</title>
        <authorList>
            <consortium name="The Broad Institute Genome Sequencing Platform"/>
            <consortium name="The Broad Institute Genome Sequencing Center for Infectious Disease"/>
            <person name="Feldgarden M."/>
            <person name="Van der Auwera G.A."/>
            <person name="Mahillon J."/>
            <person name="Duprez V."/>
            <person name="Timmery S."/>
            <person name="Mattelet C."/>
            <person name="Dierick K."/>
            <person name="Sun M."/>
            <person name="Yu Z."/>
            <person name="Zhu L."/>
            <person name="Hu X."/>
            <person name="Shank E.B."/>
            <person name="Swiecicka I."/>
            <person name="Hansen B.M."/>
            <person name="Andrup L."/>
            <person name="Young S.K."/>
            <person name="Zeng Q."/>
            <person name="Gargeya S."/>
            <person name="Fitzgerald M."/>
            <person name="Haas B."/>
            <person name="Abouelleil A."/>
            <person name="Alvarado L."/>
            <person name="Arachchi H.M."/>
            <person name="Berlin A."/>
            <person name="Chapman S.B."/>
            <person name="Goldberg J."/>
            <person name="Griggs A."/>
            <person name="Gujja S."/>
            <person name="Hansen M."/>
            <person name="Howarth C."/>
            <person name="Imamovic A."/>
            <person name="Larimer J."/>
            <person name="McCowen C."/>
            <person name="Montmayeur A."/>
            <person name="Murphy C."/>
            <person name="Neiman D."/>
            <person name="Pearson M."/>
            <person name="Priest M."/>
            <person name="Roberts A."/>
            <person name="Saif S."/>
            <person name="Shea T."/>
            <person name="Sisk P."/>
            <person name="Sykes S."/>
            <person name="Wortman J."/>
            <person name="Nusbaum C."/>
            <person name="Birren B."/>
        </authorList>
    </citation>
    <scope>NUCLEOTIDE SEQUENCE [LARGE SCALE GENOMIC DNA]</scope>
    <source>
        <strain evidence="2 3">VD154</strain>
    </source>
</reference>
<dbReference type="RefSeq" id="WP_000054437.1">
    <property type="nucleotide sequence ID" value="NZ_JH791880.1"/>
</dbReference>
<dbReference type="EMBL" id="AHFG01000009">
    <property type="protein sequence ID" value="EJR76981.1"/>
    <property type="molecule type" value="Genomic_DNA"/>
</dbReference>
<proteinExistence type="predicted"/>
<gene>
    <name evidence="2" type="ORF">IK5_00518</name>
</gene>
<protein>
    <submittedName>
        <fullName evidence="2">Uncharacterized protein</fullName>
    </submittedName>
</protein>
<name>A0A9W5L4J9_BACCE</name>
<feature type="transmembrane region" description="Helical" evidence="1">
    <location>
        <begin position="12"/>
        <end position="30"/>
    </location>
</feature>
<keyword evidence="1" id="KW-0472">Membrane</keyword>
<evidence type="ECO:0000313" key="2">
    <source>
        <dbReference type="EMBL" id="EJR76981.1"/>
    </source>
</evidence>
<evidence type="ECO:0000256" key="1">
    <source>
        <dbReference type="SAM" id="Phobius"/>
    </source>
</evidence>